<gene>
    <name evidence="11 13" type="primary">LCN2</name>
</gene>
<evidence type="ECO:0000256" key="2">
    <source>
        <dbReference type="ARBA" id="ARBA00006889"/>
    </source>
</evidence>
<keyword evidence="7" id="KW-0325">Glycoprotein</keyword>
<dbReference type="GO" id="GO:0005506">
    <property type="term" value="F:iron ion binding"/>
    <property type="evidence" value="ECO:0007669"/>
    <property type="project" value="Ensembl"/>
</dbReference>
<feature type="signal peptide" evidence="9">
    <location>
        <begin position="1"/>
        <end position="22"/>
    </location>
</feature>
<dbReference type="STRING" id="29073.ENSUMAP00000031470"/>
<organism evidence="12 13">
    <name type="scientific">Ursus maritimus</name>
    <name type="common">Polar bear</name>
    <name type="synonym">Thalarctos maritimus</name>
    <dbReference type="NCBI Taxonomy" id="29073"/>
    <lineage>
        <taxon>Eukaryota</taxon>
        <taxon>Metazoa</taxon>
        <taxon>Chordata</taxon>
        <taxon>Craniata</taxon>
        <taxon>Vertebrata</taxon>
        <taxon>Euteleostomi</taxon>
        <taxon>Mammalia</taxon>
        <taxon>Eutheria</taxon>
        <taxon>Laurasiatheria</taxon>
        <taxon>Carnivora</taxon>
        <taxon>Caniformia</taxon>
        <taxon>Ursidae</taxon>
        <taxon>Ursus</taxon>
    </lineage>
</organism>
<dbReference type="OrthoDB" id="9048943at2759"/>
<dbReference type="PANTHER" id="PTHR11430">
    <property type="entry name" value="LIPOCALIN"/>
    <property type="match status" value="1"/>
</dbReference>
<evidence type="ECO:0000313" key="12">
    <source>
        <dbReference type="Proteomes" id="UP000261680"/>
    </source>
</evidence>
<dbReference type="GO" id="GO:0097192">
    <property type="term" value="P:extrinsic apoptotic signaling pathway in absence of ligand"/>
    <property type="evidence" value="ECO:0007669"/>
    <property type="project" value="Ensembl"/>
</dbReference>
<dbReference type="AlphaFoldDB" id="A0A384CQ51"/>
<dbReference type="GO" id="GO:0120162">
    <property type="term" value="P:positive regulation of cold-induced thermogenesis"/>
    <property type="evidence" value="ECO:0007669"/>
    <property type="project" value="Ensembl"/>
</dbReference>
<dbReference type="GO" id="GO:0042802">
    <property type="term" value="F:identical protein binding"/>
    <property type="evidence" value="ECO:0007669"/>
    <property type="project" value="Ensembl"/>
</dbReference>
<comment type="similarity">
    <text evidence="2 8">Belongs to the calycin superfamily. Lipocalin family.</text>
</comment>
<dbReference type="GO" id="GO:0009410">
    <property type="term" value="P:response to xenobiotic stimulus"/>
    <property type="evidence" value="ECO:0007669"/>
    <property type="project" value="Ensembl"/>
</dbReference>
<reference evidence="11" key="1">
    <citation type="submission" date="2019-03" db="UniProtKB">
        <authorList>
            <consortium name="Ensembl"/>
        </authorList>
    </citation>
    <scope>IDENTIFICATION</scope>
</reference>
<dbReference type="GeneTree" id="ENSGT01050000244868"/>
<evidence type="ECO:0000256" key="1">
    <source>
        <dbReference type="ARBA" id="ARBA00004613"/>
    </source>
</evidence>
<evidence type="ECO:0000313" key="11">
    <source>
        <dbReference type="Ensembl" id="ENSUMAP00000031470"/>
    </source>
</evidence>
<dbReference type="KEGG" id="umr:103670288"/>
<dbReference type="GO" id="GO:0005615">
    <property type="term" value="C:extracellular space"/>
    <property type="evidence" value="ECO:0007669"/>
    <property type="project" value="Ensembl"/>
</dbReference>
<dbReference type="GO" id="GO:0009615">
    <property type="term" value="P:response to virus"/>
    <property type="evidence" value="ECO:0007669"/>
    <property type="project" value="Ensembl"/>
</dbReference>
<proteinExistence type="inferred from homology"/>
<keyword evidence="6" id="KW-1015">Disulfide bond</keyword>
<keyword evidence="4" id="KW-0964">Secreted</keyword>
<feature type="chain" id="PRO_5044587569" evidence="9">
    <location>
        <begin position="23"/>
        <end position="199"/>
    </location>
</feature>
<evidence type="ECO:0000256" key="5">
    <source>
        <dbReference type="ARBA" id="ARBA00022729"/>
    </source>
</evidence>
<feature type="domain" description="Lipocalin/cytosolic fatty-acid binding" evidence="10">
    <location>
        <begin position="48"/>
        <end position="191"/>
    </location>
</feature>
<dbReference type="Ensembl" id="ENSUMAT00000037217.1">
    <property type="protein sequence ID" value="ENSUMAP00000031470.1"/>
    <property type="gene ID" value="ENSUMAG00000022726.1"/>
</dbReference>
<name>A0A384CQ51_URSMA</name>
<dbReference type="CTD" id="3934"/>
<keyword evidence="3" id="KW-0813">Transport</keyword>
<evidence type="ECO:0000256" key="4">
    <source>
        <dbReference type="ARBA" id="ARBA00022525"/>
    </source>
</evidence>
<dbReference type="PRINTS" id="PR01275">
    <property type="entry name" value="NGELATINASE"/>
</dbReference>
<sequence>MAQGLLWLGLVLLATLQAQVQGSSGSLIPAPALNKIPLQPDFKEEQFQGKWYVIAIAGNSINKRKQGQAKMYSSTYRLLDNTTFSVTSLLVRNGLCERLMRTFVQSSKPGQFTLGNIERYEGMQSYTVRVVSSNYDEFAILFFKKLFKNREYFKMTLYGRSKMVPDDLKEYFILFVKSLGLTDNHILFFVPTGQCIDDD</sequence>
<dbReference type="GeneID" id="103670288"/>
<evidence type="ECO:0000256" key="6">
    <source>
        <dbReference type="ARBA" id="ARBA00023157"/>
    </source>
</evidence>
<dbReference type="OMA" id="IDKCIDD"/>
<dbReference type="SUPFAM" id="SSF50814">
    <property type="entry name" value="Lipocalins"/>
    <property type="match status" value="1"/>
</dbReference>
<accession>A0A384CQ51</accession>
<keyword evidence="5 9" id="KW-0732">Signal</keyword>
<dbReference type="GO" id="GO:0042742">
    <property type="term" value="P:defense response to bacterium"/>
    <property type="evidence" value="ECO:0007669"/>
    <property type="project" value="Ensembl"/>
</dbReference>
<protein>
    <submittedName>
        <fullName evidence="11">Lipocalin 2</fullName>
    </submittedName>
    <submittedName>
        <fullName evidence="13">Neutrophil gelatinase-associated lipocalin</fullName>
    </submittedName>
</protein>
<dbReference type="GO" id="GO:1903981">
    <property type="term" value="F:enterobactin binding"/>
    <property type="evidence" value="ECO:0007669"/>
    <property type="project" value="Ensembl"/>
</dbReference>
<dbReference type="Proteomes" id="UP000261680">
    <property type="component" value="Unplaced"/>
</dbReference>
<comment type="subcellular location">
    <subcellularLocation>
        <location evidence="1">Secreted</location>
    </subcellularLocation>
</comment>
<dbReference type="InterPro" id="IPR012674">
    <property type="entry name" value="Calycin"/>
</dbReference>
<dbReference type="GO" id="GO:0140315">
    <property type="term" value="F:iron ion sequestering activity"/>
    <property type="evidence" value="ECO:0007669"/>
    <property type="project" value="Ensembl"/>
</dbReference>
<dbReference type="RefSeq" id="XP_008696938.1">
    <property type="nucleotide sequence ID" value="XM_008698716.2"/>
</dbReference>
<keyword evidence="12" id="KW-1185">Reference proteome</keyword>
<evidence type="ECO:0000256" key="3">
    <source>
        <dbReference type="ARBA" id="ARBA00022448"/>
    </source>
</evidence>
<dbReference type="PROSITE" id="PS00213">
    <property type="entry name" value="LIPOCALIN"/>
    <property type="match status" value="1"/>
</dbReference>
<evidence type="ECO:0000256" key="8">
    <source>
        <dbReference type="RuleBase" id="RU003695"/>
    </source>
</evidence>
<dbReference type="InterPro" id="IPR003087">
    <property type="entry name" value="LCN2/LCN12"/>
</dbReference>
<dbReference type="GO" id="GO:0045087">
    <property type="term" value="P:innate immune response"/>
    <property type="evidence" value="ECO:0007669"/>
    <property type="project" value="Ensembl"/>
</dbReference>
<dbReference type="Gene3D" id="2.40.128.20">
    <property type="match status" value="1"/>
</dbReference>
<dbReference type="InterPro" id="IPR022272">
    <property type="entry name" value="Lipocalin_CS"/>
</dbReference>
<evidence type="ECO:0000313" key="13">
    <source>
        <dbReference type="RefSeq" id="XP_008696938.1"/>
    </source>
</evidence>
<dbReference type="InterPro" id="IPR002345">
    <property type="entry name" value="Lipocalin"/>
</dbReference>
<dbReference type="PRINTS" id="PR00179">
    <property type="entry name" value="LIPOCALIN"/>
</dbReference>
<reference evidence="13" key="2">
    <citation type="submission" date="2025-04" db="UniProtKB">
        <authorList>
            <consortium name="RefSeq"/>
        </authorList>
    </citation>
    <scope>IDENTIFICATION</scope>
    <source>
        <tissue evidence="13">Whole blood</tissue>
    </source>
</reference>
<evidence type="ECO:0000259" key="10">
    <source>
        <dbReference type="Pfam" id="PF00061"/>
    </source>
</evidence>
<evidence type="ECO:0000256" key="9">
    <source>
        <dbReference type="SAM" id="SignalP"/>
    </source>
</evidence>
<evidence type="ECO:0000256" key="7">
    <source>
        <dbReference type="ARBA" id="ARBA00023180"/>
    </source>
</evidence>
<dbReference type="GO" id="GO:0015891">
    <property type="term" value="P:siderophore transport"/>
    <property type="evidence" value="ECO:0007669"/>
    <property type="project" value="Ensembl"/>
</dbReference>
<dbReference type="InterPro" id="IPR000566">
    <property type="entry name" value="Lipocln_cytosolic_FA-bd_dom"/>
</dbReference>
<dbReference type="PANTHER" id="PTHR11430:SF13">
    <property type="entry name" value="NEUTROPHIL GELATINASE-ASSOCIATED LIPOCALIN"/>
    <property type="match status" value="1"/>
</dbReference>
<dbReference type="Pfam" id="PF00061">
    <property type="entry name" value="Lipocalin"/>
    <property type="match status" value="1"/>
</dbReference>